<dbReference type="GeneID" id="33317794"/>
<evidence type="ECO:0000313" key="2">
    <source>
        <dbReference type="Proteomes" id="UP000250125"/>
    </source>
</evidence>
<name>A0A2Z2MLZ1_9EURY</name>
<organism evidence="1 2">
    <name type="scientific">Thermococcus siculi</name>
    <dbReference type="NCBI Taxonomy" id="72803"/>
    <lineage>
        <taxon>Archaea</taxon>
        <taxon>Methanobacteriati</taxon>
        <taxon>Methanobacteriota</taxon>
        <taxon>Thermococci</taxon>
        <taxon>Thermococcales</taxon>
        <taxon>Thermococcaceae</taxon>
        <taxon>Thermococcus</taxon>
    </lineage>
</organism>
<gene>
    <name evidence="1" type="ORF">A3L11_06110</name>
</gene>
<dbReference type="Proteomes" id="UP000250125">
    <property type="component" value="Chromosome"/>
</dbReference>
<reference evidence="1 2" key="1">
    <citation type="submission" date="2016-04" db="EMBL/GenBank/DDBJ databases">
        <title>Complete genome sequence of Thermococcus siculi type strain RG-20.</title>
        <authorList>
            <person name="Oger P.M."/>
        </authorList>
    </citation>
    <scope>NUCLEOTIDE SEQUENCE [LARGE SCALE GENOMIC DNA]</scope>
    <source>
        <strain evidence="1 2">RG-20</strain>
    </source>
</reference>
<dbReference type="NCBIfam" id="TIGR01914">
    <property type="entry name" value="cas_Csa4"/>
    <property type="match status" value="1"/>
</dbReference>
<proteinExistence type="predicted"/>
<dbReference type="EMBL" id="CP015103">
    <property type="protein sequence ID" value="ASJ08818.1"/>
    <property type="molecule type" value="Genomic_DNA"/>
</dbReference>
<dbReference type="InterPro" id="IPR010184">
    <property type="entry name" value="CRISPR-assoc_prot_MJ0385"/>
</dbReference>
<dbReference type="RefSeq" id="WP_088856054.1">
    <property type="nucleotide sequence ID" value="NZ_CP015103.1"/>
</dbReference>
<accession>A0A2Z2MLZ1</accession>
<protein>
    <submittedName>
        <fullName evidence="1">Type I-A CRISPR-associated protein Cas8a2/Csa4</fullName>
    </submittedName>
</protein>
<dbReference type="KEGG" id="tsl:A3L11_06110"/>
<sequence>MVQEFKESETFKTPGIDPIFDLYVAYGYVESLVRGGAKEITLTPKGISYSLQTDIPEEEFRRGLTDALEEMLALHVALARHSPREGGKLVSDADFSAGANINNVYWDSIPRNLKKAKERLEAGKLPHDTVTMPITLMPSAGKYMPKHFGAQGGNPIKVDLLNYALAWVGFHYYTPYVKYTKGDTTWVHIYQIAPAEEVDMISLLSLKDLKMALPHYYENSLDFLTNRRLALLYHLLHSESIGALEAFTKREFMIRSYTLEKSGNNQAVRSFGEEEIGRLMDFLYELKRRDFYHTVRFIEGLLRETTEGALAMIDAIMNERPEGFYTAINLGWKKGVIPSQEIITTLGEIINET</sequence>
<dbReference type="AlphaFoldDB" id="A0A2Z2MLZ1"/>
<keyword evidence="2" id="KW-1185">Reference proteome</keyword>
<evidence type="ECO:0000313" key="1">
    <source>
        <dbReference type="EMBL" id="ASJ08818.1"/>
    </source>
</evidence>
<dbReference type="OrthoDB" id="98919at2157"/>
<dbReference type="Pfam" id="PF09703">
    <property type="entry name" value="Cas_Csa4"/>
    <property type="match status" value="1"/>
</dbReference>